<proteinExistence type="predicted"/>
<keyword evidence="1" id="KW-0472">Membrane</keyword>
<feature type="transmembrane region" description="Helical" evidence="1">
    <location>
        <begin position="57"/>
        <end position="76"/>
    </location>
</feature>
<name>A0A3N0DWE0_9ACTN</name>
<reference evidence="3 4" key="1">
    <citation type="submission" date="2018-11" db="EMBL/GenBank/DDBJ databases">
        <authorList>
            <person name="Li F."/>
        </authorList>
    </citation>
    <scope>NUCLEOTIDE SEQUENCE [LARGE SCALE GENOMIC DNA]</scope>
    <source>
        <strain evidence="3 4">KIS18-7</strain>
    </source>
</reference>
<dbReference type="Pfam" id="PF10099">
    <property type="entry name" value="RskA_C"/>
    <property type="match status" value="1"/>
</dbReference>
<dbReference type="InterPro" id="IPR018764">
    <property type="entry name" value="RskA_C"/>
</dbReference>
<sequence length="193" mass="21384">MNEDDLTPEEIAELERVDALLADPSLWTEPPAELQEKVVEAIAQESGRLRRRRRTRYALAAVAASVVLAVGVTVTVQQVHDDPVQFSATVAPTELAPQAHGDVSLTRTQSGWRITLKVEDLPRRDGDEYYEAWLRNEAGQRVSIGTFNEGDYVTLWAPVSPAEFDTLTVTREVLDDDPGPSGEVVLTAHPQRR</sequence>
<organism evidence="3 4">
    <name type="scientific">Nocardioides marmorisolisilvae</name>
    <dbReference type="NCBI Taxonomy" id="1542737"/>
    <lineage>
        <taxon>Bacteria</taxon>
        <taxon>Bacillati</taxon>
        <taxon>Actinomycetota</taxon>
        <taxon>Actinomycetes</taxon>
        <taxon>Propionibacteriales</taxon>
        <taxon>Nocardioidaceae</taxon>
        <taxon>Nocardioides</taxon>
    </lineage>
</organism>
<keyword evidence="1" id="KW-0812">Transmembrane</keyword>
<dbReference type="OrthoDB" id="4328740at2"/>
<protein>
    <submittedName>
        <fullName evidence="3">Anti-sigma factor</fullName>
    </submittedName>
</protein>
<evidence type="ECO:0000259" key="2">
    <source>
        <dbReference type="Pfam" id="PF10099"/>
    </source>
</evidence>
<dbReference type="EMBL" id="RJSG01000002">
    <property type="protein sequence ID" value="RNL79930.1"/>
    <property type="molecule type" value="Genomic_DNA"/>
</dbReference>
<feature type="domain" description="Anti-sigma K factor RskA C-terminal" evidence="2">
    <location>
        <begin position="59"/>
        <end position="184"/>
    </location>
</feature>
<evidence type="ECO:0000256" key="1">
    <source>
        <dbReference type="SAM" id="Phobius"/>
    </source>
</evidence>
<dbReference type="AlphaFoldDB" id="A0A3N0DWE0"/>
<comment type="caution">
    <text evidence="3">The sequence shown here is derived from an EMBL/GenBank/DDBJ whole genome shotgun (WGS) entry which is preliminary data.</text>
</comment>
<dbReference type="RefSeq" id="WP_123234433.1">
    <property type="nucleotide sequence ID" value="NZ_RJSG01000002.1"/>
</dbReference>
<evidence type="ECO:0000313" key="3">
    <source>
        <dbReference type="EMBL" id="RNL79930.1"/>
    </source>
</evidence>
<dbReference type="Proteomes" id="UP000277094">
    <property type="component" value="Unassembled WGS sequence"/>
</dbReference>
<keyword evidence="4" id="KW-1185">Reference proteome</keyword>
<keyword evidence="1" id="KW-1133">Transmembrane helix</keyword>
<dbReference type="GO" id="GO:0005886">
    <property type="term" value="C:plasma membrane"/>
    <property type="evidence" value="ECO:0007669"/>
    <property type="project" value="InterPro"/>
</dbReference>
<evidence type="ECO:0000313" key="4">
    <source>
        <dbReference type="Proteomes" id="UP000277094"/>
    </source>
</evidence>
<accession>A0A3N0DWE0</accession>
<gene>
    <name evidence="3" type="ORF">EFL95_13435</name>
</gene>